<dbReference type="InterPro" id="IPR011989">
    <property type="entry name" value="ARM-like"/>
</dbReference>
<reference evidence="4 5" key="1">
    <citation type="journal article" date="2013" name="Curr. Biol.">
        <title>The Genome of the Foraminiferan Reticulomyxa filosa.</title>
        <authorList>
            <person name="Glockner G."/>
            <person name="Hulsmann N."/>
            <person name="Schleicher M."/>
            <person name="Noegel A.A."/>
            <person name="Eichinger L."/>
            <person name="Gallinger C."/>
            <person name="Pawlowski J."/>
            <person name="Sierra R."/>
            <person name="Euteneuer U."/>
            <person name="Pillet L."/>
            <person name="Moustafa A."/>
            <person name="Platzer M."/>
            <person name="Groth M."/>
            <person name="Szafranski K."/>
            <person name="Schliwa M."/>
        </authorList>
    </citation>
    <scope>NUCLEOTIDE SEQUENCE [LARGE SCALE GENOMIC DNA]</scope>
</reference>
<evidence type="ECO:0000256" key="2">
    <source>
        <dbReference type="ARBA" id="ARBA00022448"/>
    </source>
</evidence>
<dbReference type="OMA" id="CNESCAD"/>
<comment type="caution">
    <text evidence="4">The sequence shown here is derived from an EMBL/GenBank/DDBJ whole genome shotgun (WGS) entry which is preliminary data.</text>
</comment>
<evidence type="ECO:0000313" key="4">
    <source>
        <dbReference type="EMBL" id="ETO16456.1"/>
    </source>
</evidence>
<feature type="non-terminal residue" evidence="4">
    <location>
        <position position="203"/>
    </location>
</feature>
<evidence type="ECO:0000256" key="3">
    <source>
        <dbReference type="ARBA" id="ARBA00022927"/>
    </source>
</evidence>
<dbReference type="SMART" id="SM00185">
    <property type="entry name" value="ARM"/>
    <property type="match status" value="3"/>
</dbReference>
<keyword evidence="3" id="KW-0653">Protein transport</keyword>
<dbReference type="OrthoDB" id="29145at2759"/>
<protein>
    <submittedName>
        <fullName evidence="4">Importin alpha 1 subunit-like protein</fullName>
    </submittedName>
</protein>
<keyword evidence="5" id="KW-1185">Reference proteome</keyword>
<evidence type="ECO:0000313" key="5">
    <source>
        <dbReference type="Proteomes" id="UP000023152"/>
    </source>
</evidence>
<name>X6MS23_RETFI</name>
<dbReference type="SUPFAM" id="SSF48371">
    <property type="entry name" value="ARM repeat"/>
    <property type="match status" value="1"/>
</dbReference>
<sequence>DPFLKKKKKNGRALTNIASGEREYTRRLADMGCVEGFVNLLKNSVDMETVDQAIWGLGNIAGDSSPLRDKVLHSGVVSYILKNLNELPEMMKRNAVWTLSNFCRGKPSPEWKAVSQILKPLADLLTNAKDYEVITDVLWAISFISEDRDEGVDERGKPRGKPLNLPDSFQIDAVIKTGIVSLVVNYIKHAARLRESVWDTIYK</sequence>
<dbReference type="Proteomes" id="UP000023152">
    <property type="component" value="Unassembled WGS sequence"/>
</dbReference>
<dbReference type="PANTHER" id="PTHR23316">
    <property type="entry name" value="IMPORTIN ALPHA"/>
    <property type="match status" value="1"/>
</dbReference>
<dbReference type="GO" id="GO:0015031">
    <property type="term" value="P:protein transport"/>
    <property type="evidence" value="ECO:0007669"/>
    <property type="project" value="UniProtKB-KW"/>
</dbReference>
<dbReference type="Gene3D" id="1.25.10.10">
    <property type="entry name" value="Leucine-rich Repeat Variant"/>
    <property type="match status" value="1"/>
</dbReference>
<dbReference type="EMBL" id="ASPP01018227">
    <property type="protein sequence ID" value="ETO16456.1"/>
    <property type="molecule type" value="Genomic_DNA"/>
</dbReference>
<gene>
    <name evidence="4" type="ORF">RFI_20883</name>
</gene>
<proteinExistence type="inferred from homology"/>
<dbReference type="InterPro" id="IPR016024">
    <property type="entry name" value="ARM-type_fold"/>
</dbReference>
<comment type="similarity">
    <text evidence="1">Belongs to the importin alpha family.</text>
</comment>
<dbReference type="Pfam" id="PF00514">
    <property type="entry name" value="Arm"/>
    <property type="match status" value="2"/>
</dbReference>
<organism evidence="4 5">
    <name type="scientific">Reticulomyxa filosa</name>
    <dbReference type="NCBI Taxonomy" id="46433"/>
    <lineage>
        <taxon>Eukaryota</taxon>
        <taxon>Sar</taxon>
        <taxon>Rhizaria</taxon>
        <taxon>Retaria</taxon>
        <taxon>Foraminifera</taxon>
        <taxon>Monothalamids</taxon>
        <taxon>Reticulomyxidae</taxon>
        <taxon>Reticulomyxa</taxon>
    </lineage>
</organism>
<feature type="non-terminal residue" evidence="4">
    <location>
        <position position="1"/>
    </location>
</feature>
<dbReference type="InterPro" id="IPR000225">
    <property type="entry name" value="Armadillo"/>
</dbReference>
<keyword evidence="2" id="KW-0813">Transport</keyword>
<accession>X6MS23</accession>
<dbReference type="AlphaFoldDB" id="X6MS23"/>
<evidence type="ECO:0000256" key="1">
    <source>
        <dbReference type="ARBA" id="ARBA00010394"/>
    </source>
</evidence>